<keyword evidence="4" id="KW-1185">Reference proteome</keyword>
<dbReference type="RefSeq" id="WP_306727724.1">
    <property type="nucleotide sequence ID" value="NZ_JAVDDT010000002.1"/>
</dbReference>
<evidence type="ECO:0000313" key="4">
    <source>
        <dbReference type="Proteomes" id="UP001239019"/>
    </source>
</evidence>
<dbReference type="EC" id="2.7.7.65" evidence="1"/>
<comment type="caution">
    <text evidence="3">The sequence shown here is derived from an EMBL/GenBank/DDBJ whole genome shotgun (WGS) entry which is preliminary data.</text>
</comment>
<feature type="domain" description="GGDEF" evidence="2">
    <location>
        <begin position="151"/>
        <end position="274"/>
    </location>
</feature>
<dbReference type="PANTHER" id="PTHR45138:SF24">
    <property type="entry name" value="DIGUANYLATE CYCLASE DGCC-RELATED"/>
    <property type="match status" value="1"/>
</dbReference>
<name>A0ABU0W644_9GAMM</name>
<evidence type="ECO:0000313" key="3">
    <source>
        <dbReference type="EMBL" id="MDQ2069238.1"/>
    </source>
</evidence>
<dbReference type="SUPFAM" id="SSF55073">
    <property type="entry name" value="Nucleotide cyclase"/>
    <property type="match status" value="1"/>
</dbReference>
<dbReference type="EMBL" id="JAVDDT010000002">
    <property type="protein sequence ID" value="MDQ2069238.1"/>
    <property type="molecule type" value="Genomic_DNA"/>
</dbReference>
<dbReference type="InterPro" id="IPR050469">
    <property type="entry name" value="Diguanylate_Cyclase"/>
</dbReference>
<proteinExistence type="predicted"/>
<dbReference type="Proteomes" id="UP001239019">
    <property type="component" value="Unassembled WGS sequence"/>
</dbReference>
<protein>
    <recommendedName>
        <fullName evidence="1">diguanylate cyclase</fullName>
        <ecNumber evidence="1">2.7.7.65</ecNumber>
    </recommendedName>
</protein>
<dbReference type="InterPro" id="IPR000160">
    <property type="entry name" value="GGDEF_dom"/>
</dbReference>
<sequence>MQNSPFDHSVSCLLGPLLRAETPAEAVAALHRPGPCDRSTDHASAITGVELDAGDAGRWSRGEWGTPLLDGDLVHDGQRLGRLRVFGKECYPCGEALAVAAPLVIAAISRILALHVAEQRAFLDGLTGCLNRSGLDHFLDVELQRAERSRQPLSVILLDVDNLKRVNDECGHAIGDRMLTVLAGILNDRLRGVDRVARLGGDEFVVILPDTNASGAETVRAKIEDGLNRAAMAPGVSMGVSEYRPGDNRGQLLDRADQAMYRCKAARKKQPHVA</sequence>
<dbReference type="CDD" id="cd01949">
    <property type="entry name" value="GGDEF"/>
    <property type="match status" value="1"/>
</dbReference>
<evidence type="ECO:0000256" key="1">
    <source>
        <dbReference type="ARBA" id="ARBA00012528"/>
    </source>
</evidence>
<dbReference type="Gene3D" id="3.30.70.270">
    <property type="match status" value="1"/>
</dbReference>
<accession>A0ABU0W644</accession>
<dbReference type="PANTHER" id="PTHR45138">
    <property type="entry name" value="REGULATORY COMPONENTS OF SENSORY TRANSDUCTION SYSTEM"/>
    <property type="match status" value="1"/>
</dbReference>
<reference evidence="3 4" key="1">
    <citation type="submission" date="2023-08" db="EMBL/GenBank/DDBJ databases">
        <title>Whole-genome sequencing of halo(alkali)philic microorganisms from hypersaline lakes.</title>
        <authorList>
            <person name="Sorokin D.Y."/>
            <person name="Abbas B."/>
            <person name="Merkel A.Y."/>
        </authorList>
    </citation>
    <scope>NUCLEOTIDE SEQUENCE [LARGE SCALE GENOMIC DNA]</scope>
    <source>
        <strain evidence="3 4">AB-CW4</strain>
    </source>
</reference>
<evidence type="ECO:0000259" key="2">
    <source>
        <dbReference type="PROSITE" id="PS50887"/>
    </source>
</evidence>
<dbReference type="InterPro" id="IPR043128">
    <property type="entry name" value="Rev_trsase/Diguanyl_cyclase"/>
</dbReference>
<dbReference type="GO" id="GO:0052621">
    <property type="term" value="F:diguanylate cyclase activity"/>
    <property type="evidence" value="ECO:0007669"/>
    <property type="project" value="UniProtKB-EC"/>
</dbReference>
<dbReference type="NCBIfam" id="TIGR00254">
    <property type="entry name" value="GGDEF"/>
    <property type="match status" value="1"/>
</dbReference>
<keyword evidence="3" id="KW-0548">Nucleotidyltransferase</keyword>
<dbReference type="SMART" id="SM00267">
    <property type="entry name" value="GGDEF"/>
    <property type="match status" value="1"/>
</dbReference>
<dbReference type="PROSITE" id="PS50887">
    <property type="entry name" value="GGDEF"/>
    <property type="match status" value="1"/>
</dbReference>
<dbReference type="InterPro" id="IPR029787">
    <property type="entry name" value="Nucleotide_cyclase"/>
</dbReference>
<dbReference type="Pfam" id="PF00990">
    <property type="entry name" value="GGDEF"/>
    <property type="match status" value="1"/>
</dbReference>
<gene>
    <name evidence="3" type="ORF">RBH19_05090</name>
</gene>
<organism evidence="3 4">
    <name type="scientific">Natronospira bacteriovora</name>
    <dbReference type="NCBI Taxonomy" id="3069753"/>
    <lineage>
        <taxon>Bacteria</taxon>
        <taxon>Pseudomonadati</taxon>
        <taxon>Pseudomonadota</taxon>
        <taxon>Gammaproteobacteria</taxon>
        <taxon>Natronospirales</taxon>
        <taxon>Natronospiraceae</taxon>
        <taxon>Natronospira</taxon>
    </lineage>
</organism>
<keyword evidence="3" id="KW-0808">Transferase</keyword>